<protein>
    <submittedName>
        <fullName evidence="2">Uncharacterized protein</fullName>
    </submittedName>
</protein>
<evidence type="ECO:0000313" key="3">
    <source>
        <dbReference type="Proteomes" id="UP001596223"/>
    </source>
</evidence>
<dbReference type="EMBL" id="JBHSQN010000002">
    <property type="protein sequence ID" value="MFC6010794.1"/>
    <property type="molecule type" value="Genomic_DNA"/>
</dbReference>
<reference evidence="3" key="1">
    <citation type="journal article" date="2019" name="Int. J. Syst. Evol. Microbiol.">
        <title>The Global Catalogue of Microorganisms (GCM) 10K type strain sequencing project: providing services to taxonomists for standard genome sequencing and annotation.</title>
        <authorList>
            <consortium name="The Broad Institute Genomics Platform"/>
            <consortium name="The Broad Institute Genome Sequencing Center for Infectious Disease"/>
            <person name="Wu L."/>
            <person name="Ma J."/>
        </authorList>
    </citation>
    <scope>NUCLEOTIDE SEQUENCE [LARGE SCALE GENOMIC DNA]</scope>
    <source>
        <strain evidence="3">CCUG 36956</strain>
    </source>
</reference>
<organism evidence="2 3">
    <name type="scientific">Nocardia lasii</name>
    <dbReference type="NCBI Taxonomy" id="1616107"/>
    <lineage>
        <taxon>Bacteria</taxon>
        <taxon>Bacillati</taxon>
        <taxon>Actinomycetota</taxon>
        <taxon>Actinomycetes</taxon>
        <taxon>Mycobacteriales</taxon>
        <taxon>Nocardiaceae</taxon>
        <taxon>Nocardia</taxon>
    </lineage>
</organism>
<gene>
    <name evidence="2" type="ORF">ACFP3H_06990</name>
</gene>
<comment type="caution">
    <text evidence="2">The sequence shown here is derived from an EMBL/GenBank/DDBJ whole genome shotgun (WGS) entry which is preliminary data.</text>
</comment>
<dbReference type="Proteomes" id="UP001596223">
    <property type="component" value="Unassembled WGS sequence"/>
</dbReference>
<evidence type="ECO:0000256" key="1">
    <source>
        <dbReference type="SAM" id="MobiDB-lite"/>
    </source>
</evidence>
<sequence length="90" mass="9590">MYDPAPTRPVTRAELQAETASWSADAAERAAAALGDSGASENNVIDLVASRRNRGADGSRGVRPRMMPRRVTPVEKKTPGESDTEGWPAP</sequence>
<evidence type="ECO:0000313" key="2">
    <source>
        <dbReference type="EMBL" id="MFC6010794.1"/>
    </source>
</evidence>
<accession>A0ABW1JQ53</accession>
<proteinExistence type="predicted"/>
<dbReference type="RefSeq" id="WP_378601202.1">
    <property type="nucleotide sequence ID" value="NZ_JBHSQN010000002.1"/>
</dbReference>
<feature type="region of interest" description="Disordered" evidence="1">
    <location>
        <begin position="50"/>
        <end position="90"/>
    </location>
</feature>
<keyword evidence="3" id="KW-1185">Reference proteome</keyword>
<feature type="region of interest" description="Disordered" evidence="1">
    <location>
        <begin position="1"/>
        <end position="21"/>
    </location>
</feature>
<name>A0ABW1JQ53_9NOCA</name>